<dbReference type="SUPFAM" id="SSF48452">
    <property type="entry name" value="TPR-like"/>
    <property type="match status" value="1"/>
</dbReference>
<feature type="repeat" description="TPR" evidence="3">
    <location>
        <begin position="96"/>
        <end position="129"/>
    </location>
</feature>
<dbReference type="PANTHER" id="PTHR44858:SF1">
    <property type="entry name" value="UDP-N-ACETYLGLUCOSAMINE--PEPTIDE N-ACETYLGLUCOSAMINYLTRANSFERASE SPINDLY-RELATED"/>
    <property type="match status" value="1"/>
</dbReference>
<dbReference type="RefSeq" id="WP_073593308.1">
    <property type="nucleotide sequence ID" value="NZ_MRCE01000008.1"/>
</dbReference>
<evidence type="ECO:0000256" key="4">
    <source>
        <dbReference type="SAM" id="SignalP"/>
    </source>
</evidence>
<dbReference type="Pfam" id="PF13432">
    <property type="entry name" value="TPR_16"/>
    <property type="match status" value="1"/>
</dbReference>
<feature type="repeat" description="TPR" evidence="3">
    <location>
        <begin position="27"/>
        <end position="60"/>
    </location>
</feature>
<dbReference type="InterPro" id="IPR050498">
    <property type="entry name" value="Ycf3"/>
</dbReference>
<gene>
    <name evidence="5" type="ORF">NIES2119_09905</name>
</gene>
<dbReference type="SMART" id="SM00028">
    <property type="entry name" value="TPR"/>
    <property type="match status" value="3"/>
</dbReference>
<dbReference type="AlphaFoldDB" id="A0A1U7IM76"/>
<keyword evidence="2 3" id="KW-0802">TPR repeat</keyword>
<evidence type="ECO:0000256" key="3">
    <source>
        <dbReference type="PROSITE-ProRule" id="PRU00339"/>
    </source>
</evidence>
<protein>
    <submittedName>
        <fullName evidence="5">Uncharacterized protein</fullName>
    </submittedName>
</protein>
<dbReference type="STRING" id="454136.NIES2119_09905"/>
<dbReference type="Gene3D" id="1.25.40.10">
    <property type="entry name" value="Tetratricopeptide repeat domain"/>
    <property type="match status" value="1"/>
</dbReference>
<proteinExistence type="predicted"/>
<reference evidence="5 6" key="1">
    <citation type="submission" date="2016-11" db="EMBL/GenBank/DDBJ databases">
        <title>Draft Genome Sequences of Nine Cyanobacterial Strains from Diverse Habitats.</title>
        <authorList>
            <person name="Zhu T."/>
            <person name="Hou S."/>
            <person name="Lu X."/>
            <person name="Hess W.R."/>
        </authorList>
    </citation>
    <scope>NUCLEOTIDE SEQUENCE [LARGE SCALE GENOMIC DNA]</scope>
    <source>
        <strain evidence="5 6">IAM M-71</strain>
    </source>
</reference>
<feature type="signal peptide" evidence="4">
    <location>
        <begin position="1"/>
        <end position="23"/>
    </location>
</feature>
<accession>A0A1U7IM76</accession>
<dbReference type="InterPro" id="IPR019734">
    <property type="entry name" value="TPR_rpt"/>
</dbReference>
<feature type="chain" id="PRO_5010523367" evidence="4">
    <location>
        <begin position="24"/>
        <end position="206"/>
    </location>
</feature>
<dbReference type="PANTHER" id="PTHR44858">
    <property type="entry name" value="TETRATRICOPEPTIDE REPEAT PROTEIN 6"/>
    <property type="match status" value="1"/>
</dbReference>
<evidence type="ECO:0000256" key="2">
    <source>
        <dbReference type="ARBA" id="ARBA00022803"/>
    </source>
</evidence>
<keyword evidence="1" id="KW-0677">Repeat</keyword>
<keyword evidence="4" id="KW-0732">Signal</keyword>
<dbReference type="EMBL" id="MRCE01000008">
    <property type="protein sequence ID" value="OKH38341.1"/>
    <property type="molecule type" value="Genomic_DNA"/>
</dbReference>
<feature type="repeat" description="TPR" evidence="3">
    <location>
        <begin position="61"/>
        <end position="94"/>
    </location>
</feature>
<comment type="caution">
    <text evidence="5">The sequence shown here is derived from an EMBL/GenBank/DDBJ whole genome shotgun (WGS) entry which is preliminary data.</text>
</comment>
<dbReference type="InterPro" id="IPR011990">
    <property type="entry name" value="TPR-like_helical_dom_sf"/>
</dbReference>
<organism evidence="5 6">
    <name type="scientific">[Phormidium ambiguum] IAM M-71</name>
    <dbReference type="NCBI Taxonomy" id="454136"/>
    <lineage>
        <taxon>Bacteria</taxon>
        <taxon>Bacillati</taxon>
        <taxon>Cyanobacteriota</taxon>
        <taxon>Cyanophyceae</taxon>
        <taxon>Oscillatoriophycideae</taxon>
        <taxon>Aerosakkonematales</taxon>
        <taxon>Aerosakkonemataceae</taxon>
        <taxon>Floridanema</taxon>
    </lineage>
</organism>
<evidence type="ECO:0000313" key="6">
    <source>
        <dbReference type="Proteomes" id="UP000185860"/>
    </source>
</evidence>
<evidence type="ECO:0000256" key="1">
    <source>
        <dbReference type="ARBA" id="ARBA00022737"/>
    </source>
</evidence>
<sequence>MKPISLFVLLASTAIALPTPAIAQKTPQRLFCEGHIYWGQGGYGQAVMAFSQAIKLNPRYAEAYFFRGLSHHEKGNYVAAIQNYNQALVLGYPRRDLIYKDRGHAFALIGDYKQAFEDLKLALSMKRDEDNYWAFAVVNFMNGNRQEAIRIGQKMAEKYYQSGERSSYVTAQEVIKIFRTAPTNRMPEGFSWLTSPHFAQPQTSCP</sequence>
<dbReference type="OrthoDB" id="556371at2"/>
<dbReference type="PROSITE" id="PS50005">
    <property type="entry name" value="TPR"/>
    <property type="match status" value="3"/>
</dbReference>
<evidence type="ECO:0000313" key="5">
    <source>
        <dbReference type="EMBL" id="OKH38341.1"/>
    </source>
</evidence>
<name>A0A1U7IM76_9CYAN</name>
<dbReference type="Proteomes" id="UP000185860">
    <property type="component" value="Unassembled WGS sequence"/>
</dbReference>